<comment type="caution">
    <text evidence="1">The sequence shown here is derived from an EMBL/GenBank/DDBJ whole genome shotgun (WGS) entry which is preliminary data.</text>
</comment>
<name>A0A9Q0FF83_9ROSI</name>
<gene>
    <name evidence="1" type="ORF">Tsubulata_029582</name>
</gene>
<protein>
    <submittedName>
        <fullName evidence="1">Uncharacterized protein</fullName>
    </submittedName>
</protein>
<organism evidence="1 2">
    <name type="scientific">Turnera subulata</name>
    <dbReference type="NCBI Taxonomy" id="218843"/>
    <lineage>
        <taxon>Eukaryota</taxon>
        <taxon>Viridiplantae</taxon>
        <taxon>Streptophyta</taxon>
        <taxon>Embryophyta</taxon>
        <taxon>Tracheophyta</taxon>
        <taxon>Spermatophyta</taxon>
        <taxon>Magnoliopsida</taxon>
        <taxon>eudicotyledons</taxon>
        <taxon>Gunneridae</taxon>
        <taxon>Pentapetalae</taxon>
        <taxon>rosids</taxon>
        <taxon>fabids</taxon>
        <taxon>Malpighiales</taxon>
        <taxon>Passifloraceae</taxon>
        <taxon>Turnera</taxon>
    </lineage>
</organism>
<evidence type="ECO:0000313" key="2">
    <source>
        <dbReference type="Proteomes" id="UP001141552"/>
    </source>
</evidence>
<dbReference type="EMBL" id="JAKUCV010005955">
    <property type="protein sequence ID" value="KAJ4829221.1"/>
    <property type="molecule type" value="Genomic_DNA"/>
</dbReference>
<feature type="non-terminal residue" evidence="1">
    <location>
        <position position="1"/>
    </location>
</feature>
<keyword evidence="2" id="KW-1185">Reference proteome</keyword>
<accession>A0A9Q0FF83</accession>
<dbReference type="Proteomes" id="UP001141552">
    <property type="component" value="Unassembled WGS sequence"/>
</dbReference>
<evidence type="ECO:0000313" key="1">
    <source>
        <dbReference type="EMBL" id="KAJ4829221.1"/>
    </source>
</evidence>
<proteinExistence type="predicted"/>
<reference evidence="1" key="1">
    <citation type="submission" date="2022-02" db="EMBL/GenBank/DDBJ databases">
        <authorList>
            <person name="Henning P.M."/>
            <person name="McCubbin A.G."/>
            <person name="Shore J.S."/>
        </authorList>
    </citation>
    <scope>NUCLEOTIDE SEQUENCE</scope>
    <source>
        <strain evidence="1">F60SS</strain>
        <tissue evidence="1">Leaves</tissue>
    </source>
</reference>
<sequence length="77" mass="8145">NQTLTLFFSLKFHNPFNFFLANFTNPRRAIVGNAVAVLPVNAAAKREAGGGSRTATIFHPLASSCRVAITALDLAGA</sequence>
<dbReference type="AlphaFoldDB" id="A0A9Q0FF83"/>
<reference evidence="1" key="2">
    <citation type="journal article" date="2023" name="Plants (Basel)">
        <title>Annotation of the Turnera subulata (Passifloraceae) Draft Genome Reveals the S-Locus Evolved after the Divergence of Turneroideae from Passifloroideae in a Stepwise Manner.</title>
        <authorList>
            <person name="Henning P.M."/>
            <person name="Roalson E.H."/>
            <person name="Mir W."/>
            <person name="McCubbin A.G."/>
            <person name="Shore J.S."/>
        </authorList>
    </citation>
    <scope>NUCLEOTIDE SEQUENCE</scope>
    <source>
        <strain evidence="1">F60SS</strain>
    </source>
</reference>